<dbReference type="EMBL" id="JBEXAC010000001">
    <property type="protein sequence ID" value="MET6996448.1"/>
    <property type="molecule type" value="Genomic_DNA"/>
</dbReference>
<proteinExistence type="predicted"/>
<keyword evidence="1" id="KW-0175">Coiled coil</keyword>
<feature type="chain" id="PRO_5046908072" description="BZIP transcription factor" evidence="2">
    <location>
        <begin position="20"/>
        <end position="224"/>
    </location>
</feature>
<keyword evidence="2" id="KW-0732">Signal</keyword>
<feature type="coiled-coil region" evidence="1">
    <location>
        <begin position="194"/>
        <end position="224"/>
    </location>
</feature>
<feature type="signal peptide" evidence="2">
    <location>
        <begin position="1"/>
        <end position="19"/>
    </location>
</feature>
<organism evidence="3 4">
    <name type="scientific">Chitinophaga defluvii</name>
    <dbReference type="NCBI Taxonomy" id="3163343"/>
    <lineage>
        <taxon>Bacteria</taxon>
        <taxon>Pseudomonadati</taxon>
        <taxon>Bacteroidota</taxon>
        <taxon>Chitinophagia</taxon>
        <taxon>Chitinophagales</taxon>
        <taxon>Chitinophagaceae</taxon>
        <taxon>Chitinophaga</taxon>
    </lineage>
</organism>
<name>A0ABV2T092_9BACT</name>
<evidence type="ECO:0000313" key="3">
    <source>
        <dbReference type="EMBL" id="MET6996448.1"/>
    </source>
</evidence>
<evidence type="ECO:0000256" key="2">
    <source>
        <dbReference type="SAM" id="SignalP"/>
    </source>
</evidence>
<sequence length="224" mass="24413">MKTLFITAIILLSFVSTYAQVNHLPLTGNVGIGTNDPKVSLDVNGITRSNGPVTFLGPGTSSETSGTNKRGLYLDNGLSTGWRLMTLVNANGTLFSIEGNGNVAIGTPNPAGYKLAVEGTIGARKVKVTQETWADFVFHPDYKLPSLQEVSLFVQHHKHLPGIPSEKEVKEKGLDLGEMNKLLLQKVEEQLLYIIELSQTVNELSRKTQQLEQKLSDLNGLKAK</sequence>
<keyword evidence="4" id="KW-1185">Reference proteome</keyword>
<dbReference type="Proteomes" id="UP001549749">
    <property type="component" value="Unassembled WGS sequence"/>
</dbReference>
<evidence type="ECO:0000313" key="4">
    <source>
        <dbReference type="Proteomes" id="UP001549749"/>
    </source>
</evidence>
<comment type="caution">
    <text evidence="3">The sequence shown here is derived from an EMBL/GenBank/DDBJ whole genome shotgun (WGS) entry which is preliminary data.</text>
</comment>
<evidence type="ECO:0000256" key="1">
    <source>
        <dbReference type="SAM" id="Coils"/>
    </source>
</evidence>
<reference evidence="3 4" key="1">
    <citation type="submission" date="2024-06" db="EMBL/GenBank/DDBJ databases">
        <title>Chitinophaga defluvii sp. nov., isolated from municipal sewage.</title>
        <authorList>
            <person name="Zhang L."/>
        </authorList>
    </citation>
    <scope>NUCLEOTIDE SEQUENCE [LARGE SCALE GENOMIC DNA]</scope>
    <source>
        <strain evidence="3 4">H8</strain>
    </source>
</reference>
<protein>
    <recommendedName>
        <fullName evidence="5">BZIP transcription factor</fullName>
    </recommendedName>
</protein>
<gene>
    <name evidence="3" type="ORF">ABR189_03685</name>
</gene>
<accession>A0ABV2T092</accession>
<dbReference type="RefSeq" id="WP_354659090.1">
    <property type="nucleotide sequence ID" value="NZ_JBEXAC010000001.1"/>
</dbReference>
<evidence type="ECO:0008006" key="5">
    <source>
        <dbReference type="Google" id="ProtNLM"/>
    </source>
</evidence>